<gene>
    <name evidence="1" type="ORF">HF995_04720</name>
</gene>
<dbReference type="SMART" id="SM01236">
    <property type="entry name" value="Haem_oxygenase_2"/>
    <property type="match status" value="1"/>
</dbReference>
<proteinExistence type="predicted"/>
<dbReference type="EMBL" id="JAAXOW010000001">
    <property type="protein sequence ID" value="NKX92584.1"/>
    <property type="molecule type" value="Genomic_DNA"/>
</dbReference>
<evidence type="ECO:0000313" key="1">
    <source>
        <dbReference type="EMBL" id="NKX92584.1"/>
    </source>
</evidence>
<protein>
    <submittedName>
        <fullName evidence="1">Iron-containing redox enzyme family protein</fullName>
    </submittedName>
</protein>
<accession>A0A9X5IR38</accession>
<keyword evidence="2" id="KW-1185">Reference proteome</keyword>
<dbReference type="RefSeq" id="WP_168446605.1">
    <property type="nucleotide sequence ID" value="NZ_JAAXOW010000001.1"/>
</dbReference>
<dbReference type="SUPFAM" id="SSF48613">
    <property type="entry name" value="Heme oxygenase-like"/>
    <property type="match status" value="1"/>
</dbReference>
<sequence length="353" mass="37845">MSQTTIAATLRLPSPQPRGPVSAAVLDALRTGAADAAGSPVHDLTTRAIAEAVTSGDLLRDDDLQLALFVLQELHYRGIEGVDDDREWQPGVVALRRLLERALEQELRERVPLPALPAPAAPDVAAALFALTAADQGPSLSRYAARHATLEQLREMLMLKSVYQLKEADPHTWSIPRLTGRAKAAAVEIQADEYGGGHLGSMHSELFRTSMRAIGLDDSYGAYVDHAPGITLCASTFMSMCGLNRSLRGAITGHLAAFEMTSSIPNRLYGDGLRRHGYGEEATHYFDEHVAADAVHEQIAGRDLAGGLAETEPELLGDIVFGAAACLFIDGLAAVDHLDAWKSGRSALREVTP</sequence>
<name>A0A9X5IR38_9MICO</name>
<dbReference type="InterPro" id="IPR016084">
    <property type="entry name" value="Haem_Oase-like_multi-hlx"/>
</dbReference>
<dbReference type="Proteomes" id="UP000774283">
    <property type="component" value="Unassembled WGS sequence"/>
</dbReference>
<dbReference type="Gene3D" id="1.20.910.10">
    <property type="entry name" value="Heme oxygenase-like"/>
    <property type="match status" value="1"/>
</dbReference>
<organism evidence="1 2">
    <name type="scientific">Sanguibacter hominis ATCC BAA-789</name>
    <dbReference type="NCBI Taxonomy" id="1312740"/>
    <lineage>
        <taxon>Bacteria</taxon>
        <taxon>Bacillati</taxon>
        <taxon>Actinomycetota</taxon>
        <taxon>Actinomycetes</taxon>
        <taxon>Micrococcales</taxon>
        <taxon>Sanguibacteraceae</taxon>
        <taxon>Sanguibacter</taxon>
    </lineage>
</organism>
<evidence type="ECO:0000313" key="2">
    <source>
        <dbReference type="Proteomes" id="UP000774283"/>
    </source>
</evidence>
<dbReference type="AlphaFoldDB" id="A0A9X5IR38"/>
<dbReference type="Pfam" id="PF14518">
    <property type="entry name" value="Haem_oxygenas_2"/>
    <property type="match status" value="1"/>
</dbReference>
<comment type="caution">
    <text evidence="1">The sequence shown here is derived from an EMBL/GenBank/DDBJ whole genome shotgun (WGS) entry which is preliminary data.</text>
</comment>
<reference evidence="1 2" key="1">
    <citation type="submission" date="2020-04" db="EMBL/GenBank/DDBJ databases">
        <title>MicrobeNet Type strains.</title>
        <authorList>
            <person name="Nicholson A.C."/>
        </authorList>
    </citation>
    <scope>NUCLEOTIDE SEQUENCE [LARGE SCALE GENOMIC DNA]</scope>
    <source>
        <strain evidence="1 2">ATCC BAA-789</strain>
    </source>
</reference>